<reference evidence="9 10" key="1">
    <citation type="journal article" date="2016" name="Nat. Commun.">
        <title>Thousands of microbial genomes shed light on interconnected biogeochemical processes in an aquifer system.</title>
        <authorList>
            <person name="Anantharaman K."/>
            <person name="Brown C.T."/>
            <person name="Hug L.A."/>
            <person name="Sharon I."/>
            <person name="Castelle C.J."/>
            <person name="Probst A.J."/>
            <person name="Thomas B.C."/>
            <person name="Singh A."/>
            <person name="Wilkins M.J."/>
            <person name="Karaoz U."/>
            <person name="Brodie E.L."/>
            <person name="Williams K.H."/>
            <person name="Hubbard S.S."/>
            <person name="Banfield J.F."/>
        </authorList>
    </citation>
    <scope>NUCLEOTIDE SEQUENCE [LARGE SCALE GENOMIC DNA]</scope>
</reference>
<keyword evidence="3 7" id="KW-0812">Transmembrane</keyword>
<evidence type="ECO:0000256" key="6">
    <source>
        <dbReference type="RuleBase" id="RU004057"/>
    </source>
</evidence>
<dbReference type="InterPro" id="IPR050790">
    <property type="entry name" value="ExbB/TolQ_transport"/>
</dbReference>
<dbReference type="GO" id="GO:0017038">
    <property type="term" value="P:protein import"/>
    <property type="evidence" value="ECO:0007669"/>
    <property type="project" value="TreeGrafter"/>
</dbReference>
<evidence type="ECO:0000256" key="3">
    <source>
        <dbReference type="ARBA" id="ARBA00022692"/>
    </source>
</evidence>
<dbReference type="Proteomes" id="UP000179034">
    <property type="component" value="Unassembled WGS sequence"/>
</dbReference>
<evidence type="ECO:0000259" key="8">
    <source>
        <dbReference type="Pfam" id="PF01618"/>
    </source>
</evidence>
<dbReference type="AlphaFoldDB" id="A0A1F5YAU4"/>
<name>A0A1F5YAU4_9BACT</name>
<feature type="transmembrane region" description="Helical" evidence="7">
    <location>
        <begin position="172"/>
        <end position="196"/>
    </location>
</feature>
<dbReference type="PANTHER" id="PTHR30625">
    <property type="entry name" value="PROTEIN TOLQ"/>
    <property type="match status" value="1"/>
</dbReference>
<proteinExistence type="inferred from homology"/>
<keyword evidence="5 7" id="KW-0472">Membrane</keyword>
<dbReference type="GO" id="GO:0005886">
    <property type="term" value="C:plasma membrane"/>
    <property type="evidence" value="ECO:0007669"/>
    <property type="project" value="UniProtKB-SubCell"/>
</dbReference>
<keyword evidence="2" id="KW-1003">Cell membrane</keyword>
<evidence type="ECO:0000256" key="1">
    <source>
        <dbReference type="ARBA" id="ARBA00004651"/>
    </source>
</evidence>
<sequence length="199" mass="21576">MAELIGLLFLLPASDVVRVVLESDTFTKGILLIILGFSIMAWAVTYHKYRTYRKVEGANSRFLRHFRSGKPIHEIYNKCAQVAGSPLARMLVGGYGELEAFRNDQGGKGNPDLLRQNISTIMEMRSTDEVAQLRRHLVFLAVASSVCPFFGLLGTVWGIMDSFLAITAYGSSSIQVIAPGVAEALITTVAGLAAAIPAV</sequence>
<dbReference type="Pfam" id="PF01618">
    <property type="entry name" value="MotA_ExbB"/>
    <property type="match status" value="1"/>
</dbReference>
<feature type="non-terminal residue" evidence="9">
    <location>
        <position position="199"/>
    </location>
</feature>
<accession>A0A1F5YAU4</accession>
<feature type="domain" description="MotA/TolQ/ExbB proton channel" evidence="8">
    <location>
        <begin position="114"/>
        <end position="199"/>
    </location>
</feature>
<comment type="caution">
    <text evidence="9">The sequence shown here is derived from an EMBL/GenBank/DDBJ whole genome shotgun (WGS) entry which is preliminary data.</text>
</comment>
<evidence type="ECO:0000256" key="7">
    <source>
        <dbReference type="SAM" id="Phobius"/>
    </source>
</evidence>
<comment type="subcellular location">
    <subcellularLocation>
        <location evidence="1">Cell membrane</location>
        <topology evidence="1">Multi-pass membrane protein</topology>
    </subcellularLocation>
    <subcellularLocation>
        <location evidence="6">Membrane</location>
        <topology evidence="6">Multi-pass membrane protein</topology>
    </subcellularLocation>
</comment>
<evidence type="ECO:0000313" key="10">
    <source>
        <dbReference type="Proteomes" id="UP000179034"/>
    </source>
</evidence>
<evidence type="ECO:0000256" key="5">
    <source>
        <dbReference type="ARBA" id="ARBA00023136"/>
    </source>
</evidence>
<keyword evidence="6" id="KW-0653">Protein transport</keyword>
<comment type="similarity">
    <text evidence="6">Belongs to the exbB/tolQ family.</text>
</comment>
<feature type="transmembrane region" description="Helical" evidence="7">
    <location>
        <begin position="26"/>
        <end position="44"/>
    </location>
</feature>
<dbReference type="PANTHER" id="PTHR30625:SF3">
    <property type="entry name" value="TOL-PAL SYSTEM PROTEIN TOLQ"/>
    <property type="match status" value="1"/>
</dbReference>
<evidence type="ECO:0000313" key="9">
    <source>
        <dbReference type="EMBL" id="OGF97324.1"/>
    </source>
</evidence>
<organism evidence="9 10">
    <name type="scientific">Candidatus Glassbacteria bacterium RBG_16_58_8</name>
    <dbReference type="NCBI Taxonomy" id="1817866"/>
    <lineage>
        <taxon>Bacteria</taxon>
        <taxon>Candidatus Glassiibacteriota</taxon>
    </lineage>
</organism>
<protein>
    <recommendedName>
        <fullName evidence="8">MotA/TolQ/ExbB proton channel domain-containing protein</fullName>
    </recommendedName>
</protein>
<keyword evidence="6" id="KW-0813">Transport</keyword>
<keyword evidence="4 7" id="KW-1133">Transmembrane helix</keyword>
<evidence type="ECO:0000256" key="4">
    <source>
        <dbReference type="ARBA" id="ARBA00022989"/>
    </source>
</evidence>
<feature type="transmembrane region" description="Helical" evidence="7">
    <location>
        <begin position="137"/>
        <end position="160"/>
    </location>
</feature>
<dbReference type="InterPro" id="IPR002898">
    <property type="entry name" value="MotA_ExbB_proton_chnl"/>
</dbReference>
<gene>
    <name evidence="9" type="ORF">A2Z06_03490</name>
</gene>
<evidence type="ECO:0000256" key="2">
    <source>
        <dbReference type="ARBA" id="ARBA00022475"/>
    </source>
</evidence>
<dbReference type="EMBL" id="MFIW01000088">
    <property type="protein sequence ID" value="OGF97324.1"/>
    <property type="molecule type" value="Genomic_DNA"/>
</dbReference>